<evidence type="ECO:0000256" key="3">
    <source>
        <dbReference type="ARBA" id="ARBA00022499"/>
    </source>
</evidence>
<sequence>MSLSKHDSTQLWDAVAQHDLAAYAPVFSKLLRGPLRHLPLRVYLPAEPSAAEAGHLRVVQALVAPRVPGTGEAVTLGSALHGVLPALFPSRRTPILARPVLHGAVVPMGAVLEELVRGAAYLDGWVHLGVVMMG</sequence>
<comment type="similarity">
    <text evidence="2 6">Belongs to the ATG5 family.</text>
</comment>
<evidence type="ECO:0000313" key="9">
    <source>
        <dbReference type="EMBL" id="KAA6407561.1"/>
    </source>
</evidence>
<dbReference type="OrthoDB" id="272162at2759"/>
<dbReference type="GO" id="GO:0019776">
    <property type="term" value="F:Atg8-family ligase activity"/>
    <property type="evidence" value="ECO:0007669"/>
    <property type="project" value="TreeGrafter"/>
</dbReference>
<dbReference type="EMBL" id="VXIT01000017">
    <property type="protein sequence ID" value="KAA6407561.1"/>
    <property type="molecule type" value="Genomic_DNA"/>
</dbReference>
<gene>
    <name evidence="9" type="ORF">FRX48_08804</name>
</gene>
<keyword evidence="6" id="KW-0813">Transport</keyword>
<protein>
    <recommendedName>
        <fullName evidence="6">Autophagy protein 5</fullName>
    </recommendedName>
</protein>
<dbReference type="Gene3D" id="1.10.246.190">
    <property type="entry name" value="Autophagy protein Apg5, helix rich domain"/>
    <property type="match status" value="1"/>
</dbReference>
<keyword evidence="3 6" id="KW-1017">Isopeptide bond</keyword>
<dbReference type="InterPro" id="IPR048940">
    <property type="entry name" value="ATG5_HBR"/>
</dbReference>
<name>A0A5M8PE35_9LECA</name>
<dbReference type="Proteomes" id="UP000324767">
    <property type="component" value="Unassembled WGS sequence"/>
</dbReference>
<comment type="subunit">
    <text evidence="6">Conjugated with ATG12.</text>
</comment>
<dbReference type="GO" id="GO:0000422">
    <property type="term" value="P:autophagy of mitochondrion"/>
    <property type="evidence" value="ECO:0007669"/>
    <property type="project" value="TreeGrafter"/>
</dbReference>
<evidence type="ECO:0000256" key="5">
    <source>
        <dbReference type="ARBA" id="ARBA00023006"/>
    </source>
</evidence>
<dbReference type="GO" id="GO:0061908">
    <property type="term" value="C:phagophore"/>
    <property type="evidence" value="ECO:0007669"/>
    <property type="project" value="TreeGrafter"/>
</dbReference>
<evidence type="ECO:0000313" key="10">
    <source>
        <dbReference type="Proteomes" id="UP000324767"/>
    </source>
</evidence>
<dbReference type="AlphaFoldDB" id="A0A5M8PE35"/>
<reference evidence="9 10" key="1">
    <citation type="submission" date="2019-09" db="EMBL/GenBank/DDBJ databases">
        <title>The hologenome of the rock-dwelling lichen Lasallia pustulata.</title>
        <authorList>
            <person name="Greshake Tzovaras B."/>
            <person name="Segers F."/>
            <person name="Bicker A."/>
            <person name="Dal Grande F."/>
            <person name="Otte J."/>
            <person name="Hankeln T."/>
            <person name="Schmitt I."/>
            <person name="Ebersberger I."/>
        </authorList>
    </citation>
    <scope>NUCLEOTIDE SEQUENCE [LARGE SCALE GENOMIC DNA]</scope>
    <source>
        <strain evidence="9">A1-1</strain>
    </source>
</reference>
<feature type="domain" description="Autophagy protein ATG5 alpha-helical bundle region" evidence="8">
    <location>
        <begin position="1"/>
        <end position="31"/>
    </location>
</feature>
<dbReference type="GO" id="GO:0044233">
    <property type="term" value="C:mitochondria-associated endoplasmic reticulum membrane contact site"/>
    <property type="evidence" value="ECO:0007669"/>
    <property type="project" value="TreeGrafter"/>
</dbReference>
<dbReference type="PANTHER" id="PTHR13040:SF2">
    <property type="entry name" value="AUTOPHAGY PROTEIN 5"/>
    <property type="match status" value="1"/>
</dbReference>
<evidence type="ECO:0000259" key="7">
    <source>
        <dbReference type="Pfam" id="PF04106"/>
    </source>
</evidence>
<keyword evidence="6" id="KW-0472">Membrane</keyword>
<comment type="caution">
    <text evidence="9">The sequence shown here is derived from an EMBL/GenBank/DDBJ whole genome shotgun (WGS) entry which is preliminary data.</text>
</comment>
<proteinExistence type="inferred from homology"/>
<evidence type="ECO:0000256" key="6">
    <source>
        <dbReference type="RuleBase" id="RU361202"/>
    </source>
</evidence>
<dbReference type="PANTHER" id="PTHR13040">
    <property type="entry name" value="AUTOPHAGY PROTEIN 5"/>
    <property type="match status" value="1"/>
</dbReference>
<dbReference type="GO" id="GO:0034727">
    <property type="term" value="P:piecemeal microautophagy of the nucleus"/>
    <property type="evidence" value="ECO:0007669"/>
    <property type="project" value="TreeGrafter"/>
</dbReference>
<feature type="domain" description="Autophagy protein ATG5 UblB" evidence="7">
    <location>
        <begin position="37"/>
        <end position="130"/>
    </location>
</feature>
<dbReference type="InterPro" id="IPR007239">
    <property type="entry name" value="Atg5"/>
</dbReference>
<dbReference type="InterPro" id="IPR042526">
    <property type="entry name" value="Atg5_HR"/>
</dbReference>
<dbReference type="Gene3D" id="3.10.20.90">
    <property type="entry name" value="Phosphatidylinositol 3-kinase Catalytic Subunit, Chain A, domain 1"/>
    <property type="match status" value="1"/>
</dbReference>
<organism evidence="9 10">
    <name type="scientific">Lasallia pustulata</name>
    <dbReference type="NCBI Taxonomy" id="136370"/>
    <lineage>
        <taxon>Eukaryota</taxon>
        <taxon>Fungi</taxon>
        <taxon>Dikarya</taxon>
        <taxon>Ascomycota</taxon>
        <taxon>Pezizomycotina</taxon>
        <taxon>Lecanoromycetes</taxon>
        <taxon>OSLEUM clade</taxon>
        <taxon>Umbilicariomycetidae</taxon>
        <taxon>Umbilicariales</taxon>
        <taxon>Umbilicariaceae</taxon>
        <taxon>Lasallia</taxon>
    </lineage>
</organism>
<comment type="subcellular location">
    <subcellularLocation>
        <location evidence="1 6">Preautophagosomal structure membrane</location>
        <topology evidence="1 6">Peripheral membrane protein</topology>
    </subcellularLocation>
</comment>
<evidence type="ECO:0000256" key="2">
    <source>
        <dbReference type="ARBA" id="ARBA00006910"/>
    </source>
</evidence>
<comment type="function">
    <text evidence="6">Involved in cytoplasm to vacuole transport (Cvt) and autophagic vesicle formation.</text>
</comment>
<evidence type="ECO:0000256" key="1">
    <source>
        <dbReference type="ARBA" id="ARBA00004623"/>
    </source>
</evidence>
<keyword evidence="5 6" id="KW-0072">Autophagy</keyword>
<evidence type="ECO:0000256" key="4">
    <source>
        <dbReference type="ARBA" id="ARBA00022843"/>
    </source>
</evidence>
<dbReference type="InterPro" id="IPR048318">
    <property type="entry name" value="ATG5_UblB"/>
</dbReference>
<dbReference type="GO" id="GO:0034274">
    <property type="term" value="C:Atg12-Atg5-Atg16 complex"/>
    <property type="evidence" value="ECO:0007669"/>
    <property type="project" value="TreeGrafter"/>
</dbReference>
<keyword evidence="4 6" id="KW-0832">Ubl conjugation</keyword>
<dbReference type="Pfam" id="PF04106">
    <property type="entry name" value="ATG5_UblB"/>
    <property type="match status" value="1"/>
</dbReference>
<evidence type="ECO:0000259" key="8">
    <source>
        <dbReference type="Pfam" id="PF20637"/>
    </source>
</evidence>
<dbReference type="GO" id="GO:0005776">
    <property type="term" value="C:autophagosome"/>
    <property type="evidence" value="ECO:0007669"/>
    <property type="project" value="TreeGrafter"/>
</dbReference>
<dbReference type="GO" id="GO:0006995">
    <property type="term" value="P:cellular response to nitrogen starvation"/>
    <property type="evidence" value="ECO:0007669"/>
    <property type="project" value="TreeGrafter"/>
</dbReference>
<dbReference type="Pfam" id="PF20637">
    <property type="entry name" value="ATG5_HBR"/>
    <property type="match status" value="1"/>
</dbReference>
<dbReference type="GO" id="GO:0034045">
    <property type="term" value="C:phagophore assembly site membrane"/>
    <property type="evidence" value="ECO:0007669"/>
    <property type="project" value="UniProtKB-SubCell"/>
</dbReference>
<accession>A0A5M8PE35</accession>